<sequence length="130" mass="14949">MYCRDVSDYQMLYSLDVLGVEDWGEDDQLDVYTEFNETIVRDKEGRYQVNVPWIPGAQLTETNEIQSKKRLRSVTKKLNQDLGLKTEYRNIVAQQLDKGIIERVPGEPTGSCVFYMPHKPVVKSSATTTK</sequence>
<dbReference type="Proteomes" id="UP001152795">
    <property type="component" value="Unassembled WGS sequence"/>
</dbReference>
<feature type="non-terminal residue" evidence="1">
    <location>
        <position position="130"/>
    </location>
</feature>
<proteinExistence type="predicted"/>
<protein>
    <submittedName>
        <fullName evidence="1">Uncharacterized protein</fullName>
    </submittedName>
</protein>
<keyword evidence="2" id="KW-1185">Reference proteome</keyword>
<gene>
    <name evidence="1" type="ORF">PACLA_8A010595</name>
</gene>
<evidence type="ECO:0000313" key="1">
    <source>
        <dbReference type="EMBL" id="CAB4016650.1"/>
    </source>
</evidence>
<name>A0A6S7IJH6_PARCT</name>
<dbReference type="EMBL" id="CACRXK020009203">
    <property type="protein sequence ID" value="CAB4016650.1"/>
    <property type="molecule type" value="Genomic_DNA"/>
</dbReference>
<accession>A0A6S7IJH6</accession>
<dbReference type="OrthoDB" id="416987at2759"/>
<reference evidence="1" key="1">
    <citation type="submission" date="2020-04" db="EMBL/GenBank/DDBJ databases">
        <authorList>
            <person name="Alioto T."/>
            <person name="Alioto T."/>
            <person name="Gomez Garrido J."/>
        </authorList>
    </citation>
    <scope>NUCLEOTIDE SEQUENCE</scope>
    <source>
        <strain evidence="1">A484AB</strain>
    </source>
</reference>
<dbReference type="AlphaFoldDB" id="A0A6S7IJH6"/>
<organism evidence="1 2">
    <name type="scientific">Paramuricea clavata</name>
    <name type="common">Red gorgonian</name>
    <name type="synonym">Violescent sea-whip</name>
    <dbReference type="NCBI Taxonomy" id="317549"/>
    <lineage>
        <taxon>Eukaryota</taxon>
        <taxon>Metazoa</taxon>
        <taxon>Cnidaria</taxon>
        <taxon>Anthozoa</taxon>
        <taxon>Octocorallia</taxon>
        <taxon>Malacalcyonacea</taxon>
        <taxon>Plexauridae</taxon>
        <taxon>Paramuricea</taxon>
    </lineage>
</organism>
<evidence type="ECO:0000313" key="2">
    <source>
        <dbReference type="Proteomes" id="UP001152795"/>
    </source>
</evidence>
<comment type="caution">
    <text evidence="1">The sequence shown here is derived from an EMBL/GenBank/DDBJ whole genome shotgun (WGS) entry which is preliminary data.</text>
</comment>